<evidence type="ECO:0000313" key="7">
    <source>
        <dbReference type="EMBL" id="TRY12799.1"/>
    </source>
</evidence>
<evidence type="ECO:0000256" key="3">
    <source>
        <dbReference type="ARBA" id="ARBA00022801"/>
    </source>
</evidence>
<dbReference type="GO" id="GO:0004065">
    <property type="term" value="F:arylsulfatase activity"/>
    <property type="evidence" value="ECO:0007669"/>
    <property type="project" value="TreeGrafter"/>
</dbReference>
<evidence type="ECO:0000259" key="6">
    <source>
        <dbReference type="Pfam" id="PF00884"/>
    </source>
</evidence>
<dbReference type="PROSITE" id="PS00149">
    <property type="entry name" value="SULFATASE_2"/>
    <property type="match status" value="1"/>
</dbReference>
<protein>
    <submittedName>
        <fullName evidence="7">Sulfatase-like hydrolase/transferase</fullName>
    </submittedName>
</protein>
<keyword evidence="7" id="KW-0808">Transferase</keyword>
<keyword evidence="8" id="KW-1185">Reference proteome</keyword>
<dbReference type="InterPro" id="IPR000917">
    <property type="entry name" value="Sulfatase_N"/>
</dbReference>
<keyword evidence="4" id="KW-0106">Calcium</keyword>
<dbReference type="OrthoDB" id="9803751at2"/>
<evidence type="ECO:0000256" key="5">
    <source>
        <dbReference type="SAM" id="SignalP"/>
    </source>
</evidence>
<evidence type="ECO:0000256" key="4">
    <source>
        <dbReference type="ARBA" id="ARBA00022837"/>
    </source>
</evidence>
<keyword evidence="5" id="KW-0732">Signal</keyword>
<organism evidence="7 8">
    <name type="scientific">Shewanella hanedai</name>
    <name type="common">Alteromonas hanedai</name>
    <dbReference type="NCBI Taxonomy" id="25"/>
    <lineage>
        <taxon>Bacteria</taxon>
        <taxon>Pseudomonadati</taxon>
        <taxon>Pseudomonadota</taxon>
        <taxon>Gammaproteobacteria</taxon>
        <taxon>Alteromonadales</taxon>
        <taxon>Shewanellaceae</taxon>
        <taxon>Shewanella</taxon>
    </lineage>
</organism>
<dbReference type="GO" id="GO:0016740">
    <property type="term" value="F:transferase activity"/>
    <property type="evidence" value="ECO:0007669"/>
    <property type="project" value="UniProtKB-KW"/>
</dbReference>
<reference evidence="8" key="1">
    <citation type="submission" date="2019-07" db="EMBL/GenBank/DDBJ databases">
        <title>Shewanella sp. YLB-08 draft genomic sequence.</title>
        <authorList>
            <person name="Yu L."/>
        </authorList>
    </citation>
    <scope>NUCLEOTIDE SEQUENCE [LARGE SCALE GENOMIC DNA]</scope>
    <source>
        <strain evidence="8">JCM 20706</strain>
    </source>
</reference>
<keyword evidence="3 7" id="KW-0378">Hydrolase</keyword>
<comment type="similarity">
    <text evidence="1">Belongs to the sulfatase family.</text>
</comment>
<dbReference type="GO" id="GO:0046872">
    <property type="term" value="F:metal ion binding"/>
    <property type="evidence" value="ECO:0007669"/>
    <property type="project" value="UniProtKB-KW"/>
</dbReference>
<dbReference type="Gene3D" id="3.30.1120.10">
    <property type="match status" value="1"/>
</dbReference>
<dbReference type="SUPFAM" id="SSF53649">
    <property type="entry name" value="Alkaline phosphatase-like"/>
    <property type="match status" value="1"/>
</dbReference>
<feature type="signal peptide" evidence="5">
    <location>
        <begin position="1"/>
        <end position="32"/>
    </location>
</feature>
<dbReference type="Gene3D" id="3.40.720.10">
    <property type="entry name" value="Alkaline Phosphatase, subunit A"/>
    <property type="match status" value="1"/>
</dbReference>
<sequence>MKLTIKNTSMGIRASLRWSAMGLLLISSSAIAAQQTQPNVVVVLADDMGFGHVAMNLDLATAESYNPQNLKRDSARHAPALAREYAQKATPMLTQLASEGVRFTNAYVPSPLCGPSRAALMTGRYPQRFGVYNNADVKAAGLPVTENVLANDFRNAGYRTAAIGKWHLTKGKSELPQHPLDRGFDYFFGFDRSGTPYYGSKILEENRKPVKAEGYLTDQLTDHALEFINSDKTKPFLLYMAYNAVHGPLNKPAPKEYQQHFNSGDRYLDYFYAYLYALDQGVAKIVKQLEKNGQLDNTIIMFLSDNGAPGGKPFPLPSNAPFTGYKGQVWQGGTRVPVMVWGPEHLVKGGRVDESVISSMDLLPTALAAAGVSLPANLDGQNLLPKLKQAKDDNRQLFWASQLSHHWGFIRNAKGRKIEDKSTAEPAWAVRSDNWMLRYWADSQSTELFDMNSDHGEKQDIASKHPAVVKQLTADYKVWFDTLAKPAGWQESYWEKLQVK</sequence>
<dbReference type="PANTHER" id="PTHR42693:SF53">
    <property type="entry name" value="ENDO-4-O-SULFATASE"/>
    <property type="match status" value="1"/>
</dbReference>
<proteinExistence type="inferred from homology"/>
<dbReference type="AlphaFoldDB" id="A0A553JK22"/>
<evidence type="ECO:0000313" key="8">
    <source>
        <dbReference type="Proteomes" id="UP000318126"/>
    </source>
</evidence>
<evidence type="ECO:0000256" key="1">
    <source>
        <dbReference type="ARBA" id="ARBA00008779"/>
    </source>
</evidence>
<dbReference type="InterPro" id="IPR024607">
    <property type="entry name" value="Sulfatase_CS"/>
</dbReference>
<dbReference type="PROSITE" id="PS00523">
    <property type="entry name" value="SULFATASE_1"/>
    <property type="match status" value="1"/>
</dbReference>
<dbReference type="Pfam" id="PF00884">
    <property type="entry name" value="Sulfatase"/>
    <property type="match status" value="1"/>
</dbReference>
<keyword evidence="2" id="KW-0479">Metal-binding</keyword>
<evidence type="ECO:0000256" key="2">
    <source>
        <dbReference type="ARBA" id="ARBA00022723"/>
    </source>
</evidence>
<feature type="chain" id="PRO_5021831927" evidence="5">
    <location>
        <begin position="33"/>
        <end position="500"/>
    </location>
</feature>
<dbReference type="RefSeq" id="WP_144041776.1">
    <property type="nucleotide sequence ID" value="NZ_BMPL01000025.1"/>
</dbReference>
<dbReference type="InterPro" id="IPR017850">
    <property type="entry name" value="Alkaline_phosphatase_core_sf"/>
</dbReference>
<dbReference type="InterPro" id="IPR050738">
    <property type="entry name" value="Sulfatase"/>
</dbReference>
<dbReference type="EMBL" id="VKGK01000027">
    <property type="protein sequence ID" value="TRY12799.1"/>
    <property type="molecule type" value="Genomic_DNA"/>
</dbReference>
<gene>
    <name evidence="7" type="ORF">FN961_19115</name>
</gene>
<accession>A0A553JK22</accession>
<dbReference type="Proteomes" id="UP000318126">
    <property type="component" value="Unassembled WGS sequence"/>
</dbReference>
<name>A0A553JK22_SHEHA</name>
<feature type="domain" description="Sulfatase N-terminal" evidence="6">
    <location>
        <begin position="38"/>
        <end position="372"/>
    </location>
</feature>
<dbReference type="PANTHER" id="PTHR42693">
    <property type="entry name" value="ARYLSULFATASE FAMILY MEMBER"/>
    <property type="match status" value="1"/>
</dbReference>
<comment type="caution">
    <text evidence="7">The sequence shown here is derived from an EMBL/GenBank/DDBJ whole genome shotgun (WGS) entry which is preliminary data.</text>
</comment>